<dbReference type="AlphaFoldDB" id="A0AAC8QID5"/>
<name>A0AAC8QID5_9BACT</name>
<evidence type="ECO:0000313" key="2">
    <source>
        <dbReference type="Proteomes" id="UP000035579"/>
    </source>
</evidence>
<dbReference type="EMBL" id="CP011509">
    <property type="protein sequence ID" value="AKJ08111.1"/>
    <property type="molecule type" value="Genomic_DNA"/>
</dbReference>
<accession>A0AAC8QID5</accession>
<reference evidence="1 2" key="1">
    <citation type="submission" date="2015-05" db="EMBL/GenBank/DDBJ databases">
        <title>Genome assembly of Archangium gephyra DSM 2261.</title>
        <authorList>
            <person name="Sharma G."/>
            <person name="Subramanian S."/>
        </authorList>
    </citation>
    <scope>NUCLEOTIDE SEQUENCE [LARGE SCALE GENOMIC DNA]</scope>
    <source>
        <strain evidence="1 2">DSM 2261</strain>
    </source>
</reference>
<protein>
    <recommendedName>
        <fullName evidence="3">JAB domain-containing protein</fullName>
    </recommendedName>
</protein>
<gene>
    <name evidence="1" type="ORF">AA314_09737</name>
</gene>
<evidence type="ECO:0000313" key="1">
    <source>
        <dbReference type="EMBL" id="AKJ08111.1"/>
    </source>
</evidence>
<sequence>MKNFGPFDSYADALKAACPLILSKPNATVGHLQDLNPELAKRVATEYCAWLYYTREHKYEMSMLTDLPQPDDFMTNRKSCILPSFVHDPRYERGEIKYIFAVHNHPFGSILSPQDLHFIEEKASTHPWELETKSGTIRLSTIAFFSKSKNPALPTCDGFYQYVPATREIMTWTQIQGQWGRTERGVVRWLDDGTYRIEKR</sequence>
<dbReference type="KEGG" id="age:AA314_09737"/>
<organism evidence="1 2">
    <name type="scientific">Archangium gephyra</name>
    <dbReference type="NCBI Taxonomy" id="48"/>
    <lineage>
        <taxon>Bacteria</taxon>
        <taxon>Pseudomonadati</taxon>
        <taxon>Myxococcota</taxon>
        <taxon>Myxococcia</taxon>
        <taxon>Myxococcales</taxon>
        <taxon>Cystobacterineae</taxon>
        <taxon>Archangiaceae</taxon>
        <taxon>Archangium</taxon>
    </lineage>
</organism>
<dbReference type="Proteomes" id="UP000035579">
    <property type="component" value="Chromosome"/>
</dbReference>
<evidence type="ECO:0008006" key="3">
    <source>
        <dbReference type="Google" id="ProtNLM"/>
    </source>
</evidence>
<proteinExistence type="predicted"/>